<feature type="transmembrane region" description="Helical" evidence="7">
    <location>
        <begin position="78"/>
        <end position="103"/>
    </location>
</feature>
<keyword evidence="5 7" id="KW-1133">Transmembrane helix</keyword>
<dbReference type="GO" id="GO:0015109">
    <property type="term" value="F:chromate transmembrane transporter activity"/>
    <property type="evidence" value="ECO:0007669"/>
    <property type="project" value="InterPro"/>
</dbReference>
<feature type="transmembrane region" description="Helical" evidence="7">
    <location>
        <begin position="324"/>
        <end position="341"/>
    </location>
</feature>
<evidence type="ECO:0000256" key="1">
    <source>
        <dbReference type="ARBA" id="ARBA00004651"/>
    </source>
</evidence>
<feature type="transmembrane region" description="Helical" evidence="7">
    <location>
        <begin position="189"/>
        <end position="208"/>
    </location>
</feature>
<dbReference type="GO" id="GO:0005886">
    <property type="term" value="C:plasma membrane"/>
    <property type="evidence" value="ECO:0007669"/>
    <property type="project" value="UniProtKB-SubCell"/>
</dbReference>
<dbReference type="InterPro" id="IPR003370">
    <property type="entry name" value="Chromate_transpt"/>
</dbReference>
<dbReference type="Pfam" id="PF02417">
    <property type="entry name" value="Chromate_transp"/>
    <property type="match status" value="2"/>
</dbReference>
<feature type="transmembrane region" description="Helical" evidence="7">
    <location>
        <begin position="109"/>
        <end position="130"/>
    </location>
</feature>
<evidence type="ECO:0000256" key="7">
    <source>
        <dbReference type="SAM" id="Phobius"/>
    </source>
</evidence>
<dbReference type="PIRSF" id="PIRSF004810">
    <property type="entry name" value="ChrA"/>
    <property type="match status" value="1"/>
</dbReference>
<accession>A0A2W0HPB5</accession>
<keyword evidence="4 7" id="KW-0812">Transmembrane</keyword>
<gene>
    <name evidence="8" type="ORF">CR205_10285</name>
</gene>
<dbReference type="RefSeq" id="WP_110519232.1">
    <property type="nucleotide sequence ID" value="NZ_PDOF01000001.1"/>
</dbReference>
<feature type="transmembrane region" description="Helical" evidence="7">
    <location>
        <begin position="347"/>
        <end position="367"/>
    </location>
</feature>
<name>A0A2W0HPB5_9BACI</name>
<keyword evidence="9" id="KW-1185">Reference proteome</keyword>
<evidence type="ECO:0000256" key="6">
    <source>
        <dbReference type="ARBA" id="ARBA00023136"/>
    </source>
</evidence>
<protein>
    <submittedName>
        <fullName evidence="8">ChrA protein</fullName>
    </submittedName>
</protein>
<dbReference type="Proteomes" id="UP000248066">
    <property type="component" value="Unassembled WGS sequence"/>
</dbReference>
<comment type="similarity">
    <text evidence="2">Belongs to the chromate ion transporter (CHR) (TC 2.A.51) family.</text>
</comment>
<evidence type="ECO:0000313" key="9">
    <source>
        <dbReference type="Proteomes" id="UP000248066"/>
    </source>
</evidence>
<proteinExistence type="inferred from homology"/>
<comment type="caution">
    <text evidence="8">The sequence shown here is derived from an EMBL/GenBank/DDBJ whole genome shotgun (WGS) entry which is preliminary data.</text>
</comment>
<sequence>MFKNVLEIFFVSLRLGLTSFGGPVAHLGYFHNEYVKRRKWLDDKAYADLVALSQFIPGPASSQVGIGIGLMRAGLPGAVASFIGFTLPSVAVLIGFAFMIQTYDLTDAGWIYGLKIVAVAVVAQAIMGMGKKLAPDRERASIAIVTLILVLLWQTVYSQVAFIVLAGVAGYFVYRHQKPEDTPDILTGLSYRFAAGCLGLFFTLLALLPLARQMFEAQWLALFDSFYRAGALVFGGGHVVLPLLEREVVPSGLVGADEFLAGYGATQAVPGPLFTFASYLGTVAGGISGGLIATAAIFLPAFLLILGTLPFWSRIRKHPVIQPAVLGVNAAVVGILAAALYNPIFTSAIDTAVDFAFAAGLFGLLVYWKMPAWLVVLIGIVGGAVISWLFYGQILFGL</sequence>
<reference evidence="8 9" key="1">
    <citation type="submission" date="2017-10" db="EMBL/GenBank/DDBJ databases">
        <title>Bacillus sp. nov., a halophilic bacterium isolated from a Yangshapao Lake.</title>
        <authorList>
            <person name="Wang H."/>
        </authorList>
    </citation>
    <scope>NUCLEOTIDE SEQUENCE [LARGE SCALE GENOMIC DNA]</scope>
    <source>
        <strain evidence="8 9">YSP-3</strain>
    </source>
</reference>
<feature type="transmembrane region" description="Helical" evidence="7">
    <location>
        <begin position="142"/>
        <end position="169"/>
    </location>
</feature>
<organism evidence="8 9">
    <name type="scientific">Alteribacter lacisalsi</name>
    <dbReference type="NCBI Taxonomy" id="2045244"/>
    <lineage>
        <taxon>Bacteria</taxon>
        <taxon>Bacillati</taxon>
        <taxon>Bacillota</taxon>
        <taxon>Bacilli</taxon>
        <taxon>Bacillales</taxon>
        <taxon>Bacillaceae</taxon>
        <taxon>Alteribacter</taxon>
    </lineage>
</organism>
<dbReference type="EMBL" id="PDOF01000001">
    <property type="protein sequence ID" value="PYZ98932.1"/>
    <property type="molecule type" value="Genomic_DNA"/>
</dbReference>
<dbReference type="PANTHER" id="PTHR33567:SF3">
    <property type="entry name" value="CHROMATE ION TRANSPORTER (EUROFUNG)"/>
    <property type="match status" value="1"/>
</dbReference>
<evidence type="ECO:0000256" key="2">
    <source>
        <dbReference type="ARBA" id="ARBA00005262"/>
    </source>
</evidence>
<keyword evidence="6 7" id="KW-0472">Membrane</keyword>
<dbReference type="PANTHER" id="PTHR33567">
    <property type="entry name" value="CHROMATE ION TRANSPORTER (EUROFUNG)"/>
    <property type="match status" value="1"/>
</dbReference>
<feature type="transmembrane region" description="Helical" evidence="7">
    <location>
        <begin position="279"/>
        <end position="312"/>
    </location>
</feature>
<feature type="transmembrane region" description="Helical" evidence="7">
    <location>
        <begin position="374"/>
        <end position="396"/>
    </location>
</feature>
<dbReference type="OrthoDB" id="9788907at2"/>
<evidence type="ECO:0000256" key="3">
    <source>
        <dbReference type="ARBA" id="ARBA00022475"/>
    </source>
</evidence>
<evidence type="ECO:0000256" key="5">
    <source>
        <dbReference type="ARBA" id="ARBA00022989"/>
    </source>
</evidence>
<dbReference type="InterPro" id="IPR014047">
    <property type="entry name" value="Chr_Tranpt_l_chain"/>
</dbReference>
<dbReference type="NCBIfam" id="TIGR00937">
    <property type="entry name" value="2A51"/>
    <property type="match status" value="1"/>
</dbReference>
<dbReference type="AlphaFoldDB" id="A0A2W0HPB5"/>
<evidence type="ECO:0000256" key="4">
    <source>
        <dbReference type="ARBA" id="ARBA00022692"/>
    </source>
</evidence>
<feature type="transmembrane region" description="Helical" evidence="7">
    <location>
        <begin position="6"/>
        <end position="30"/>
    </location>
</feature>
<comment type="subcellular location">
    <subcellularLocation>
        <location evidence="1">Cell membrane</location>
        <topology evidence="1">Multi-pass membrane protein</topology>
    </subcellularLocation>
</comment>
<feature type="transmembrane region" description="Helical" evidence="7">
    <location>
        <begin position="220"/>
        <end position="241"/>
    </location>
</feature>
<evidence type="ECO:0000313" key="8">
    <source>
        <dbReference type="EMBL" id="PYZ98932.1"/>
    </source>
</evidence>
<keyword evidence="3" id="KW-1003">Cell membrane</keyword>